<feature type="transmembrane region" description="Helical" evidence="7">
    <location>
        <begin position="245"/>
        <end position="266"/>
    </location>
</feature>
<proteinExistence type="inferred from homology"/>
<dbReference type="EMBL" id="FOZK01000003">
    <property type="protein sequence ID" value="SFS06820.1"/>
    <property type="molecule type" value="Genomic_DNA"/>
</dbReference>
<gene>
    <name evidence="9" type="ORF">SAMN05216559_3104</name>
</gene>
<comment type="similarity">
    <text evidence="7">Belongs to the binding-protein-dependent transport system permease family.</text>
</comment>
<evidence type="ECO:0000256" key="6">
    <source>
        <dbReference type="ARBA" id="ARBA00023136"/>
    </source>
</evidence>
<keyword evidence="10" id="KW-1185">Reference proteome</keyword>
<feature type="transmembrane region" description="Helical" evidence="7">
    <location>
        <begin position="108"/>
        <end position="138"/>
    </location>
</feature>
<dbReference type="STRING" id="767519.SAMN05216559_3104"/>
<feature type="transmembrane region" description="Helical" evidence="7">
    <location>
        <begin position="200"/>
        <end position="224"/>
    </location>
</feature>
<dbReference type="Gene3D" id="1.10.3720.10">
    <property type="entry name" value="MetI-like"/>
    <property type="match status" value="1"/>
</dbReference>
<keyword evidence="4 7" id="KW-0812">Transmembrane</keyword>
<dbReference type="AlphaFoldDB" id="A0A1I6LU16"/>
<dbReference type="GO" id="GO:0055085">
    <property type="term" value="P:transmembrane transport"/>
    <property type="evidence" value="ECO:0007669"/>
    <property type="project" value="InterPro"/>
</dbReference>
<keyword evidence="2 7" id="KW-0813">Transport</keyword>
<dbReference type="CDD" id="cd06261">
    <property type="entry name" value="TM_PBP2"/>
    <property type="match status" value="1"/>
</dbReference>
<comment type="subcellular location">
    <subcellularLocation>
        <location evidence="1 7">Cell membrane</location>
        <topology evidence="1 7">Multi-pass membrane protein</topology>
    </subcellularLocation>
</comment>
<feature type="transmembrane region" description="Helical" evidence="7">
    <location>
        <begin position="34"/>
        <end position="55"/>
    </location>
</feature>
<evidence type="ECO:0000256" key="3">
    <source>
        <dbReference type="ARBA" id="ARBA00022475"/>
    </source>
</evidence>
<sequence>MTPEPATESGRESRRTGPLVTLTRRVENLSDTQYAYLLLSPVFVLLGIVALYPLLRTFELSLFETSINQASQTFVGFDNYVELFTGEKDRWLPGTSTFLPTSLTFDAMISSALVVTLLFAVVAVSFETVIGLGQALVLDQDFPGRRWVRAAIIIPWAVPIVIQGMIFFLMFHPEIGFLVQPLADLGLLAERNTLNDPASALFIITVADIWKTSAFMALLILAGLQSIDRNLYDVAKVAGATRWQQFKLITFPLILPTIGIAVLFRTVQAMRIYGLIDAVAGCEVVPSLSCMVVTTFLTRQGTSAAIAFVTAAIIGVAVTAIIYQQYKEGI</sequence>
<evidence type="ECO:0000256" key="2">
    <source>
        <dbReference type="ARBA" id="ARBA00022448"/>
    </source>
</evidence>
<feature type="domain" description="ABC transmembrane type-1" evidence="8">
    <location>
        <begin position="113"/>
        <end position="322"/>
    </location>
</feature>
<keyword evidence="5 7" id="KW-1133">Transmembrane helix</keyword>
<keyword evidence="6 7" id="KW-0472">Membrane</keyword>
<dbReference type="InterPro" id="IPR035906">
    <property type="entry name" value="MetI-like_sf"/>
</dbReference>
<evidence type="ECO:0000256" key="1">
    <source>
        <dbReference type="ARBA" id="ARBA00004651"/>
    </source>
</evidence>
<dbReference type="SUPFAM" id="SSF161098">
    <property type="entry name" value="MetI-like"/>
    <property type="match status" value="1"/>
</dbReference>
<dbReference type="Proteomes" id="UP000199062">
    <property type="component" value="Unassembled WGS sequence"/>
</dbReference>
<dbReference type="PROSITE" id="PS50928">
    <property type="entry name" value="ABC_TM1"/>
    <property type="match status" value="1"/>
</dbReference>
<dbReference type="GO" id="GO:0005886">
    <property type="term" value="C:plasma membrane"/>
    <property type="evidence" value="ECO:0007669"/>
    <property type="project" value="UniProtKB-SubCell"/>
</dbReference>
<evidence type="ECO:0000259" key="8">
    <source>
        <dbReference type="PROSITE" id="PS50928"/>
    </source>
</evidence>
<dbReference type="PANTHER" id="PTHR43005">
    <property type="entry name" value="BLR7065 PROTEIN"/>
    <property type="match status" value="1"/>
</dbReference>
<accession>A0A1I6LU16</accession>
<dbReference type="Pfam" id="PF00528">
    <property type="entry name" value="BPD_transp_1"/>
    <property type="match status" value="1"/>
</dbReference>
<protein>
    <submittedName>
        <fullName evidence="9">Carbohydrate ABC transporter membrane protein 1, CUT1 family</fullName>
    </submittedName>
</protein>
<evidence type="ECO:0000313" key="9">
    <source>
        <dbReference type="EMBL" id="SFS06820.1"/>
    </source>
</evidence>
<dbReference type="InterPro" id="IPR000515">
    <property type="entry name" value="MetI-like"/>
</dbReference>
<dbReference type="PANTHER" id="PTHR43005:SF1">
    <property type="entry name" value="SPERMIDINE_PUTRESCINE TRANSPORT SYSTEM PERMEASE PROTEIN"/>
    <property type="match status" value="1"/>
</dbReference>
<feature type="transmembrane region" description="Helical" evidence="7">
    <location>
        <begin position="304"/>
        <end position="326"/>
    </location>
</feature>
<evidence type="ECO:0000256" key="7">
    <source>
        <dbReference type="RuleBase" id="RU363032"/>
    </source>
</evidence>
<dbReference type="RefSeq" id="WP_089817446.1">
    <property type="nucleotide sequence ID" value="NZ_FOZK01000003.1"/>
</dbReference>
<evidence type="ECO:0000313" key="10">
    <source>
        <dbReference type="Proteomes" id="UP000199062"/>
    </source>
</evidence>
<dbReference type="OrthoDB" id="195548at2157"/>
<keyword evidence="3" id="KW-1003">Cell membrane</keyword>
<evidence type="ECO:0000256" key="4">
    <source>
        <dbReference type="ARBA" id="ARBA00022692"/>
    </source>
</evidence>
<evidence type="ECO:0000256" key="5">
    <source>
        <dbReference type="ARBA" id="ARBA00022989"/>
    </source>
</evidence>
<reference evidence="9 10" key="1">
    <citation type="submission" date="2016-10" db="EMBL/GenBank/DDBJ databases">
        <authorList>
            <person name="de Groot N.N."/>
        </authorList>
    </citation>
    <scope>NUCLEOTIDE SEQUENCE [LARGE SCALE GENOMIC DNA]</scope>
    <source>
        <strain evidence="9 10">CGMCC 1.10457</strain>
    </source>
</reference>
<organism evidence="9 10">
    <name type="scientific">Halomicrobium zhouii</name>
    <dbReference type="NCBI Taxonomy" id="767519"/>
    <lineage>
        <taxon>Archaea</taxon>
        <taxon>Methanobacteriati</taxon>
        <taxon>Methanobacteriota</taxon>
        <taxon>Stenosarchaea group</taxon>
        <taxon>Halobacteria</taxon>
        <taxon>Halobacteriales</taxon>
        <taxon>Haloarculaceae</taxon>
        <taxon>Halomicrobium</taxon>
    </lineage>
</organism>
<name>A0A1I6LU16_9EURY</name>
<feature type="transmembrane region" description="Helical" evidence="7">
    <location>
        <begin position="150"/>
        <end position="171"/>
    </location>
</feature>